<protein>
    <submittedName>
        <fullName evidence="1">Uncharacterized protein</fullName>
    </submittedName>
</protein>
<dbReference type="EMBL" id="GBRH01272562">
    <property type="protein sequence ID" value="JAD25333.1"/>
    <property type="molecule type" value="Transcribed_RNA"/>
</dbReference>
<organism evidence="1">
    <name type="scientific">Arundo donax</name>
    <name type="common">Giant reed</name>
    <name type="synonym">Donax arundinaceus</name>
    <dbReference type="NCBI Taxonomy" id="35708"/>
    <lineage>
        <taxon>Eukaryota</taxon>
        <taxon>Viridiplantae</taxon>
        <taxon>Streptophyta</taxon>
        <taxon>Embryophyta</taxon>
        <taxon>Tracheophyta</taxon>
        <taxon>Spermatophyta</taxon>
        <taxon>Magnoliopsida</taxon>
        <taxon>Liliopsida</taxon>
        <taxon>Poales</taxon>
        <taxon>Poaceae</taxon>
        <taxon>PACMAD clade</taxon>
        <taxon>Arundinoideae</taxon>
        <taxon>Arundineae</taxon>
        <taxon>Arundo</taxon>
    </lineage>
</organism>
<sequence>MSKVAQARRRCMLTGHRTQELWWPELLHRCFRGGVPADRCGLNLASIRKENDLTVLGLHTSCLVRCIYHVVLA</sequence>
<proteinExistence type="predicted"/>
<reference evidence="1" key="2">
    <citation type="journal article" date="2015" name="Data Brief">
        <title>Shoot transcriptome of the giant reed, Arundo donax.</title>
        <authorList>
            <person name="Barrero R.A."/>
            <person name="Guerrero F.D."/>
            <person name="Moolhuijzen P."/>
            <person name="Goolsby J.A."/>
            <person name="Tidwell J."/>
            <person name="Bellgard S.E."/>
            <person name="Bellgard M.I."/>
        </authorList>
    </citation>
    <scope>NUCLEOTIDE SEQUENCE</scope>
    <source>
        <tissue evidence="1">Shoot tissue taken approximately 20 cm above the soil surface</tissue>
    </source>
</reference>
<evidence type="ECO:0000313" key="1">
    <source>
        <dbReference type="EMBL" id="JAD25333.1"/>
    </source>
</evidence>
<reference evidence="1" key="1">
    <citation type="submission" date="2014-09" db="EMBL/GenBank/DDBJ databases">
        <authorList>
            <person name="Magalhaes I.L.F."/>
            <person name="Oliveira U."/>
            <person name="Santos F.R."/>
            <person name="Vidigal T.H.D.A."/>
            <person name="Brescovit A.D."/>
            <person name="Santos A.J."/>
        </authorList>
    </citation>
    <scope>NUCLEOTIDE SEQUENCE</scope>
    <source>
        <tissue evidence="1">Shoot tissue taken approximately 20 cm above the soil surface</tissue>
    </source>
</reference>
<name>A0A0A8YIK6_ARUDO</name>
<accession>A0A0A8YIK6</accession>
<dbReference type="AlphaFoldDB" id="A0A0A8YIK6"/>